<feature type="chain" id="PRO_5021827763" description="Lipoprotein" evidence="1">
    <location>
        <begin position="21"/>
        <end position="118"/>
    </location>
</feature>
<dbReference type="Proteomes" id="UP000319267">
    <property type="component" value="Unassembled WGS sequence"/>
</dbReference>
<dbReference type="OrthoDB" id="1375362at2"/>
<name>A0A521AHT8_9FLAO</name>
<dbReference type="EMBL" id="FXTQ01000001">
    <property type="protein sequence ID" value="SMO34318.1"/>
    <property type="molecule type" value="Genomic_DNA"/>
</dbReference>
<dbReference type="PROSITE" id="PS51257">
    <property type="entry name" value="PROKAR_LIPOPROTEIN"/>
    <property type="match status" value="1"/>
</dbReference>
<proteinExistence type="predicted"/>
<dbReference type="AlphaFoldDB" id="A0A521AHT8"/>
<evidence type="ECO:0008006" key="4">
    <source>
        <dbReference type="Google" id="ProtNLM"/>
    </source>
</evidence>
<evidence type="ECO:0000313" key="2">
    <source>
        <dbReference type="EMBL" id="SMO34318.1"/>
    </source>
</evidence>
<organism evidence="2 3">
    <name type="scientific">Flavobacterium nitrogenifigens</name>
    <dbReference type="NCBI Taxonomy" id="1617283"/>
    <lineage>
        <taxon>Bacteria</taxon>
        <taxon>Pseudomonadati</taxon>
        <taxon>Bacteroidota</taxon>
        <taxon>Flavobacteriia</taxon>
        <taxon>Flavobacteriales</taxon>
        <taxon>Flavobacteriaceae</taxon>
        <taxon>Flavobacterium</taxon>
    </lineage>
</organism>
<evidence type="ECO:0000256" key="1">
    <source>
        <dbReference type="SAM" id="SignalP"/>
    </source>
</evidence>
<keyword evidence="3" id="KW-1185">Reference proteome</keyword>
<feature type="signal peptide" evidence="1">
    <location>
        <begin position="1"/>
        <end position="20"/>
    </location>
</feature>
<evidence type="ECO:0000313" key="3">
    <source>
        <dbReference type="Proteomes" id="UP000319267"/>
    </source>
</evidence>
<gene>
    <name evidence="2" type="ORF">SAMN06265220_101152</name>
</gene>
<reference evidence="2 3" key="1">
    <citation type="submission" date="2017-05" db="EMBL/GenBank/DDBJ databases">
        <authorList>
            <person name="Varghese N."/>
            <person name="Submissions S."/>
        </authorList>
    </citation>
    <scope>NUCLEOTIDE SEQUENCE [LARGE SCALE GENOMIC DNA]</scope>
    <source>
        <strain evidence="2 3">DSM 29982</strain>
    </source>
</reference>
<sequence length="118" mass="13956">MKKTLLLMAFFALMSSCSNASKAHDKWIGESKQKLVKDWGFPVRIFKYDQDNEVFLYADQIFTDKDDSGIAGPYYWRYSYMYVNKEGKIFSWRNENQKFPPQEVDFEKVVGLNAQRVK</sequence>
<dbReference type="RefSeq" id="WP_142479047.1">
    <property type="nucleotide sequence ID" value="NZ_CP043612.1"/>
</dbReference>
<protein>
    <recommendedName>
        <fullName evidence="4">Lipoprotein</fullName>
    </recommendedName>
</protein>
<keyword evidence="1" id="KW-0732">Signal</keyword>
<accession>A0A521AHT8</accession>